<feature type="region of interest" description="Disordered" evidence="1">
    <location>
        <begin position="24"/>
        <end position="61"/>
    </location>
</feature>
<evidence type="ECO:0000313" key="3">
    <source>
        <dbReference type="EMBL" id="MDP9822871.1"/>
    </source>
</evidence>
<organism evidence="3 4">
    <name type="scientific">Nocardioides massiliensis</name>
    <dbReference type="NCBI Taxonomy" id="1325935"/>
    <lineage>
        <taxon>Bacteria</taxon>
        <taxon>Bacillati</taxon>
        <taxon>Actinomycetota</taxon>
        <taxon>Actinomycetes</taxon>
        <taxon>Propionibacteriales</taxon>
        <taxon>Nocardioidaceae</taxon>
        <taxon>Nocardioides</taxon>
    </lineage>
</organism>
<comment type="caution">
    <text evidence="3">The sequence shown here is derived from an EMBL/GenBank/DDBJ whole genome shotgun (WGS) entry which is preliminary data.</text>
</comment>
<dbReference type="SUPFAM" id="SSF109998">
    <property type="entry name" value="Triger factor/SurA peptide-binding domain-like"/>
    <property type="match status" value="1"/>
</dbReference>
<dbReference type="Gene3D" id="1.10.4030.10">
    <property type="entry name" value="Porin chaperone SurA, peptide-binding domain"/>
    <property type="match status" value="1"/>
</dbReference>
<gene>
    <name evidence="3" type="ORF">J2S59_002680</name>
</gene>
<evidence type="ECO:0000256" key="1">
    <source>
        <dbReference type="SAM" id="MobiDB-lite"/>
    </source>
</evidence>
<dbReference type="Pfam" id="PF13624">
    <property type="entry name" value="SurA_N_3"/>
    <property type="match status" value="1"/>
</dbReference>
<dbReference type="PROSITE" id="PS51257">
    <property type="entry name" value="PROKAR_LIPOPROTEIN"/>
    <property type="match status" value="1"/>
</dbReference>
<dbReference type="GO" id="GO:0003755">
    <property type="term" value="F:peptidyl-prolyl cis-trans isomerase activity"/>
    <property type="evidence" value="ECO:0007669"/>
    <property type="project" value="UniProtKB-EC"/>
</dbReference>
<dbReference type="InterPro" id="IPR027304">
    <property type="entry name" value="Trigger_fact/SurA_dom_sf"/>
</dbReference>
<evidence type="ECO:0000256" key="2">
    <source>
        <dbReference type="SAM" id="SignalP"/>
    </source>
</evidence>
<dbReference type="RefSeq" id="WP_068121326.1">
    <property type="nucleotide sequence ID" value="NZ_CCXJ01000358.1"/>
</dbReference>
<keyword evidence="2" id="KW-0732">Signal</keyword>
<dbReference type="PANTHER" id="PTHR47245:SF2">
    <property type="entry name" value="PEPTIDYL-PROLYL CIS-TRANS ISOMERASE HP_0175-RELATED"/>
    <property type="match status" value="1"/>
</dbReference>
<proteinExistence type="predicted"/>
<feature type="signal peptide" evidence="2">
    <location>
        <begin position="1"/>
        <end position="25"/>
    </location>
</feature>
<dbReference type="Proteomes" id="UP001240447">
    <property type="component" value="Unassembled WGS sequence"/>
</dbReference>
<dbReference type="EMBL" id="JAUSQM010000001">
    <property type="protein sequence ID" value="MDP9822871.1"/>
    <property type="molecule type" value="Genomic_DNA"/>
</dbReference>
<dbReference type="PANTHER" id="PTHR47245">
    <property type="entry name" value="PEPTIDYLPROLYL ISOMERASE"/>
    <property type="match status" value="1"/>
</dbReference>
<reference evidence="3 4" key="1">
    <citation type="submission" date="2023-07" db="EMBL/GenBank/DDBJ databases">
        <title>Sequencing the genomes of 1000 actinobacteria strains.</title>
        <authorList>
            <person name="Klenk H.-P."/>
        </authorList>
    </citation>
    <scope>NUCLEOTIDE SEQUENCE [LARGE SCALE GENOMIC DNA]</scope>
    <source>
        <strain evidence="3 4">GD13</strain>
    </source>
</reference>
<protein>
    <submittedName>
        <fullName evidence="3">Peptidyl-prolyl cis-trans isomerase SurA</fullName>
        <ecNumber evidence="3">5.2.1.8</ecNumber>
    </submittedName>
</protein>
<sequence length="258" mass="28126">MSQKRTTTVLGVLLAAALLVLSACGGDGDTSAETESAQQETEQTEPSPDTPAPEPDLDDIPDVVAEVNGQEVTRDEFVPAYEAQFRQAAMQAQMTGQEPDADALKEQTATVLVNTVLLRQQADERGISASAQDVQGELAQLAEQNQLGSVEELLAALEEQGSSEELVREQVRDQMTIEQLVADEAGEFDISERELRQLYRQLKQQQGGAAGGEGQPEFPAFAEVRPQLEEQARQQEQGRVAQDLIEQLREDADITVHL</sequence>
<keyword evidence="3" id="KW-0413">Isomerase</keyword>
<accession>A0ABT9NRD1</accession>
<feature type="chain" id="PRO_5046627912" evidence="2">
    <location>
        <begin position="26"/>
        <end position="258"/>
    </location>
</feature>
<evidence type="ECO:0000313" key="4">
    <source>
        <dbReference type="Proteomes" id="UP001240447"/>
    </source>
</evidence>
<feature type="compositionally biased region" description="Low complexity" evidence="1">
    <location>
        <begin position="31"/>
        <end position="47"/>
    </location>
</feature>
<name>A0ABT9NRD1_9ACTN</name>
<dbReference type="InterPro" id="IPR050245">
    <property type="entry name" value="PrsA_foldase"/>
</dbReference>
<dbReference type="EC" id="5.2.1.8" evidence="3"/>
<keyword evidence="4" id="KW-1185">Reference proteome</keyword>